<dbReference type="AlphaFoldDB" id="A0A382SKZ8"/>
<protein>
    <submittedName>
        <fullName evidence="1">Uncharacterized protein</fullName>
    </submittedName>
</protein>
<organism evidence="1">
    <name type="scientific">marine metagenome</name>
    <dbReference type="NCBI Taxonomy" id="408172"/>
    <lineage>
        <taxon>unclassified sequences</taxon>
        <taxon>metagenomes</taxon>
        <taxon>ecological metagenomes</taxon>
    </lineage>
</organism>
<accession>A0A382SKZ8</accession>
<gene>
    <name evidence="1" type="ORF">METZ01_LOCUS363413</name>
</gene>
<feature type="non-terminal residue" evidence="1">
    <location>
        <position position="29"/>
    </location>
</feature>
<evidence type="ECO:0000313" key="1">
    <source>
        <dbReference type="EMBL" id="SVD10559.1"/>
    </source>
</evidence>
<reference evidence="1" key="1">
    <citation type="submission" date="2018-05" db="EMBL/GenBank/DDBJ databases">
        <authorList>
            <person name="Lanie J.A."/>
            <person name="Ng W.-L."/>
            <person name="Kazmierczak K.M."/>
            <person name="Andrzejewski T.M."/>
            <person name="Davidsen T.M."/>
            <person name="Wayne K.J."/>
            <person name="Tettelin H."/>
            <person name="Glass J.I."/>
            <person name="Rusch D."/>
            <person name="Podicherti R."/>
            <person name="Tsui H.-C.T."/>
            <person name="Winkler M.E."/>
        </authorList>
    </citation>
    <scope>NUCLEOTIDE SEQUENCE</scope>
</reference>
<proteinExistence type="predicted"/>
<sequence>MFFKTSHIQKMAHILRVMKRPPAEEGTDE</sequence>
<name>A0A382SKZ8_9ZZZZ</name>
<dbReference type="EMBL" id="UINC01129869">
    <property type="protein sequence ID" value="SVD10559.1"/>
    <property type="molecule type" value="Genomic_DNA"/>
</dbReference>